<proteinExistence type="predicted"/>
<protein>
    <submittedName>
        <fullName evidence="2">Cold shock protein CspD</fullName>
    </submittedName>
</protein>
<feature type="domain" description="CSD" evidence="1">
    <location>
        <begin position="74"/>
        <end position="138"/>
    </location>
</feature>
<dbReference type="EMBL" id="UGRU01000001">
    <property type="protein sequence ID" value="SUA46159.1"/>
    <property type="molecule type" value="Genomic_DNA"/>
</dbReference>
<reference evidence="2 3" key="1">
    <citation type="submission" date="2018-06" db="EMBL/GenBank/DDBJ databases">
        <authorList>
            <consortium name="Pathogen Informatics"/>
            <person name="Doyle S."/>
        </authorList>
    </citation>
    <scope>NUCLEOTIDE SEQUENCE [LARGE SCALE GENOMIC DNA]</scope>
    <source>
        <strain evidence="2 3">NCTC13184</strain>
    </source>
</reference>
<dbReference type="CDD" id="cd04458">
    <property type="entry name" value="CSP_CDS"/>
    <property type="match status" value="1"/>
</dbReference>
<organism evidence="2 3">
    <name type="scientific">Nocardia africana</name>
    <dbReference type="NCBI Taxonomy" id="134964"/>
    <lineage>
        <taxon>Bacteria</taxon>
        <taxon>Bacillati</taxon>
        <taxon>Actinomycetota</taxon>
        <taxon>Actinomycetes</taxon>
        <taxon>Mycobacteriales</taxon>
        <taxon>Nocardiaceae</taxon>
        <taxon>Nocardia</taxon>
    </lineage>
</organism>
<evidence type="ECO:0000259" key="1">
    <source>
        <dbReference type="PROSITE" id="PS51857"/>
    </source>
</evidence>
<evidence type="ECO:0000313" key="2">
    <source>
        <dbReference type="EMBL" id="SUA46159.1"/>
    </source>
</evidence>
<dbReference type="Pfam" id="PF00313">
    <property type="entry name" value="CSD"/>
    <property type="match status" value="1"/>
</dbReference>
<dbReference type="GO" id="GO:0003676">
    <property type="term" value="F:nucleic acid binding"/>
    <property type="evidence" value="ECO:0007669"/>
    <property type="project" value="InterPro"/>
</dbReference>
<dbReference type="AlphaFoldDB" id="A0A378WYA1"/>
<name>A0A378WYA1_9NOCA</name>
<dbReference type="Gene3D" id="2.40.50.140">
    <property type="entry name" value="Nucleic acid-binding proteins"/>
    <property type="match status" value="1"/>
</dbReference>
<dbReference type="PRINTS" id="PR00050">
    <property type="entry name" value="COLDSHOCK"/>
</dbReference>
<accession>A0A378WYA1</accession>
<dbReference type="InterPro" id="IPR012340">
    <property type="entry name" value="NA-bd_OB-fold"/>
</dbReference>
<sequence length="146" mass="15500">MRGARTGRRGCLAPEEAGIAAGGTGKPVADNSCPPATGMSVRMTVTWTPAVVPAEHRTHPDPHLTAAEEKLPGWQRGQVAWFNGEKGFGYLTSASGDAVFVDYRTIDMPGYKTLSPGQAVVFTVTHTCGGPEATQVLPYPQARDEF</sequence>
<evidence type="ECO:0000313" key="3">
    <source>
        <dbReference type="Proteomes" id="UP000255082"/>
    </source>
</evidence>
<dbReference type="InterPro" id="IPR011129">
    <property type="entry name" value="CSD"/>
</dbReference>
<dbReference type="SMART" id="SM00357">
    <property type="entry name" value="CSP"/>
    <property type="match status" value="1"/>
</dbReference>
<dbReference type="SUPFAM" id="SSF50249">
    <property type="entry name" value="Nucleic acid-binding proteins"/>
    <property type="match status" value="1"/>
</dbReference>
<dbReference type="Proteomes" id="UP000255082">
    <property type="component" value="Unassembled WGS sequence"/>
</dbReference>
<dbReference type="InterPro" id="IPR002059">
    <property type="entry name" value="CSP_DNA-bd"/>
</dbReference>
<gene>
    <name evidence="2" type="primary">cspD</name>
    <name evidence="2" type="ORF">NCTC13184_04684</name>
</gene>
<dbReference type="PROSITE" id="PS51857">
    <property type="entry name" value="CSD_2"/>
    <property type="match status" value="1"/>
</dbReference>